<evidence type="ECO:0000313" key="3">
    <source>
        <dbReference type="EMBL" id="KAH7422009.1"/>
    </source>
</evidence>
<proteinExistence type="predicted"/>
<dbReference type="AlphaFoldDB" id="A0A8T2TN55"/>
<feature type="region of interest" description="Disordered" evidence="1">
    <location>
        <begin position="243"/>
        <end position="278"/>
    </location>
</feature>
<gene>
    <name evidence="3" type="ORF">KP509_13G086000</name>
</gene>
<organism evidence="3 4">
    <name type="scientific">Ceratopteris richardii</name>
    <name type="common">Triangle waterfern</name>
    <dbReference type="NCBI Taxonomy" id="49495"/>
    <lineage>
        <taxon>Eukaryota</taxon>
        <taxon>Viridiplantae</taxon>
        <taxon>Streptophyta</taxon>
        <taxon>Embryophyta</taxon>
        <taxon>Tracheophyta</taxon>
        <taxon>Polypodiopsida</taxon>
        <taxon>Polypodiidae</taxon>
        <taxon>Polypodiales</taxon>
        <taxon>Pteridineae</taxon>
        <taxon>Pteridaceae</taxon>
        <taxon>Parkerioideae</taxon>
        <taxon>Ceratopteris</taxon>
    </lineage>
</organism>
<protein>
    <recommendedName>
        <fullName evidence="5">LEM domain-containing protein</fullName>
    </recommendedName>
</protein>
<name>A0A8T2TN55_CERRI</name>
<evidence type="ECO:0000313" key="4">
    <source>
        <dbReference type="Proteomes" id="UP000825935"/>
    </source>
</evidence>
<evidence type="ECO:0000256" key="2">
    <source>
        <dbReference type="SAM" id="Phobius"/>
    </source>
</evidence>
<keyword evidence="2" id="KW-0472">Membrane</keyword>
<feature type="transmembrane region" description="Helical" evidence="2">
    <location>
        <begin position="315"/>
        <end position="338"/>
    </location>
</feature>
<keyword evidence="4" id="KW-1185">Reference proteome</keyword>
<reference evidence="3" key="1">
    <citation type="submission" date="2021-08" db="EMBL/GenBank/DDBJ databases">
        <title>WGS assembly of Ceratopteris richardii.</title>
        <authorList>
            <person name="Marchant D.B."/>
            <person name="Chen G."/>
            <person name="Jenkins J."/>
            <person name="Shu S."/>
            <person name="Leebens-Mack J."/>
            <person name="Grimwood J."/>
            <person name="Schmutz J."/>
            <person name="Soltis P."/>
            <person name="Soltis D."/>
            <person name="Chen Z.-H."/>
        </authorList>
    </citation>
    <scope>NUCLEOTIDE SEQUENCE</scope>
    <source>
        <strain evidence="3">Whitten #5841</strain>
        <tissue evidence="3">Leaf</tissue>
    </source>
</reference>
<dbReference type="Proteomes" id="UP000825935">
    <property type="component" value="Chromosome 13"/>
</dbReference>
<evidence type="ECO:0008006" key="5">
    <source>
        <dbReference type="Google" id="ProtNLM"/>
    </source>
</evidence>
<keyword evidence="2" id="KW-1133">Transmembrane helix</keyword>
<keyword evidence="2" id="KW-0812">Transmembrane</keyword>
<accession>A0A8T2TN55</accession>
<dbReference type="OrthoDB" id="1932018at2759"/>
<sequence length="355" mass="39404">MANISVEDILQMKTYQLKEYLTENNAPVPRRLSKEFLQTAALQTHAELAAEAARRKIMTRRRSKLEESNSSSTFSGMYGRSTSLSRISPSRSSILLYPPSELPSSRKKKQSAARSQDSAKQEVSGGDVNALQEGDDVSYSSYSALMQSTTPSSPFHPNVDVDKDLSKQLNDEGERRKAPALVSVPVHGEAKTDATSAHCKAAMGTQSQKLGKAVSKSADHPHDHSKISKGIFNRGVLTRIMRVNDDSEKHRGAKNPLAKRGPDQDCDASHSQGSRLQRLKRSGSMIVSQMNERVIKRLRQVPNPCRLHVPRPSPYTYAALLMCTAMCVAAIGAASYWYHVKKLEEQRAARKKWLW</sequence>
<evidence type="ECO:0000256" key="1">
    <source>
        <dbReference type="SAM" id="MobiDB-lite"/>
    </source>
</evidence>
<feature type="region of interest" description="Disordered" evidence="1">
    <location>
        <begin position="60"/>
        <end position="134"/>
    </location>
</feature>
<dbReference type="EMBL" id="CM035418">
    <property type="protein sequence ID" value="KAH7422009.1"/>
    <property type="molecule type" value="Genomic_DNA"/>
</dbReference>
<comment type="caution">
    <text evidence="3">The sequence shown here is derived from an EMBL/GenBank/DDBJ whole genome shotgun (WGS) entry which is preliminary data.</text>
</comment>
<feature type="compositionally biased region" description="Low complexity" evidence="1">
    <location>
        <begin position="80"/>
        <end position="99"/>
    </location>
</feature>